<dbReference type="GO" id="GO:0032993">
    <property type="term" value="C:protein-DNA complex"/>
    <property type="evidence" value="ECO:0007669"/>
    <property type="project" value="TreeGrafter"/>
</dbReference>
<dbReference type="PRINTS" id="PR00039">
    <property type="entry name" value="HTHLYSR"/>
</dbReference>
<evidence type="ECO:0000313" key="7">
    <source>
        <dbReference type="Proteomes" id="UP000308978"/>
    </source>
</evidence>
<dbReference type="GO" id="GO:0003700">
    <property type="term" value="F:DNA-binding transcription factor activity"/>
    <property type="evidence" value="ECO:0007669"/>
    <property type="project" value="InterPro"/>
</dbReference>
<reference evidence="6 7" key="1">
    <citation type="submission" date="2019-04" db="EMBL/GenBank/DDBJ databases">
        <title>Microbes associate with the intestines of laboratory mice.</title>
        <authorList>
            <person name="Navarre W."/>
            <person name="Wong E."/>
            <person name="Huang K.C."/>
            <person name="Tropini C."/>
            <person name="Ng K."/>
            <person name="Yu B."/>
        </authorList>
    </citation>
    <scope>NUCLEOTIDE SEQUENCE [LARGE SCALE GENOMIC DNA]</scope>
    <source>
        <strain evidence="6 7">NM80_B27</strain>
    </source>
</reference>
<dbReference type="FunFam" id="1.10.10.10:FF:000001">
    <property type="entry name" value="LysR family transcriptional regulator"/>
    <property type="match status" value="1"/>
</dbReference>
<dbReference type="InterPro" id="IPR036388">
    <property type="entry name" value="WH-like_DNA-bd_sf"/>
</dbReference>
<dbReference type="InterPro" id="IPR005119">
    <property type="entry name" value="LysR_subst-bd"/>
</dbReference>
<keyword evidence="2" id="KW-0805">Transcription regulation</keyword>
<dbReference type="PROSITE" id="PS50931">
    <property type="entry name" value="HTH_LYSR"/>
    <property type="match status" value="1"/>
</dbReference>
<sequence>MTLQQLRYLIAIASHGSISAAAHTLYVSQSSLSVAVRDIERETGVTIFERSNRGITLTSDGVELLGYARQVVEQADLMAQRYSGRGDGGNQAQRLAITSQHYAFVVEAFLELAEEYEEDAYNFSLRETRTAEVIEDVRDFRSDLGVLYLSSFNESVIGHALDDANLSFNLLFSAQPHIFVSASHPLAERTEVTLDDLAAWPRYAFEQGNANSFFYAEEPFAELPHGKRIAVSDRGTLSNLLAHHDGYTISTGMLSSEMHTGIASVPLATKELMRVGYIVHNERQLSDLAQRYIEKLSLFVEGYQIGLAGL</sequence>
<dbReference type="CDD" id="cd05466">
    <property type="entry name" value="PBP2_LTTR_substrate"/>
    <property type="match status" value="1"/>
</dbReference>
<dbReference type="GO" id="GO:0003677">
    <property type="term" value="F:DNA binding"/>
    <property type="evidence" value="ECO:0007669"/>
    <property type="project" value="UniProtKB-KW"/>
</dbReference>
<evidence type="ECO:0000256" key="3">
    <source>
        <dbReference type="ARBA" id="ARBA00023125"/>
    </source>
</evidence>
<dbReference type="EMBL" id="SSTJ01000003">
    <property type="protein sequence ID" value="THG37900.1"/>
    <property type="molecule type" value="Genomic_DNA"/>
</dbReference>
<keyword evidence="3" id="KW-0238">DNA-binding</keyword>
<dbReference type="Gene3D" id="3.40.190.290">
    <property type="match status" value="1"/>
</dbReference>
<comment type="caution">
    <text evidence="6">The sequence shown here is derived from an EMBL/GenBank/DDBJ whole genome shotgun (WGS) entry which is preliminary data.</text>
</comment>
<dbReference type="GeneID" id="82191730"/>
<dbReference type="InterPro" id="IPR000847">
    <property type="entry name" value="LysR_HTH_N"/>
</dbReference>
<dbReference type="PANTHER" id="PTHR30346:SF0">
    <property type="entry name" value="HCA OPERON TRANSCRIPTIONAL ACTIVATOR HCAR"/>
    <property type="match status" value="1"/>
</dbReference>
<dbReference type="InterPro" id="IPR036390">
    <property type="entry name" value="WH_DNA-bd_sf"/>
</dbReference>
<keyword evidence="4" id="KW-0804">Transcription</keyword>
<dbReference type="Pfam" id="PF00126">
    <property type="entry name" value="HTH_1"/>
    <property type="match status" value="1"/>
</dbReference>
<dbReference type="AlphaFoldDB" id="A0A4S4G2V3"/>
<dbReference type="Pfam" id="PF03466">
    <property type="entry name" value="LysR_substrate"/>
    <property type="match status" value="1"/>
</dbReference>
<dbReference type="PANTHER" id="PTHR30346">
    <property type="entry name" value="TRANSCRIPTIONAL DUAL REGULATOR HCAR-RELATED"/>
    <property type="match status" value="1"/>
</dbReference>
<dbReference type="RefSeq" id="WP_016310562.1">
    <property type="nucleotide sequence ID" value="NZ_CAJTBT010000003.1"/>
</dbReference>
<organism evidence="6 7">
    <name type="scientific">Adlercreutzia caecimuris</name>
    <dbReference type="NCBI Taxonomy" id="671266"/>
    <lineage>
        <taxon>Bacteria</taxon>
        <taxon>Bacillati</taxon>
        <taxon>Actinomycetota</taxon>
        <taxon>Coriobacteriia</taxon>
        <taxon>Eggerthellales</taxon>
        <taxon>Eggerthellaceae</taxon>
        <taxon>Adlercreutzia</taxon>
    </lineage>
</organism>
<dbReference type="Proteomes" id="UP000308978">
    <property type="component" value="Unassembled WGS sequence"/>
</dbReference>
<feature type="domain" description="HTH lysR-type" evidence="5">
    <location>
        <begin position="1"/>
        <end position="58"/>
    </location>
</feature>
<gene>
    <name evidence="6" type="ORF">E5986_03270</name>
</gene>
<proteinExistence type="inferred from homology"/>
<dbReference type="SUPFAM" id="SSF53850">
    <property type="entry name" value="Periplasmic binding protein-like II"/>
    <property type="match status" value="1"/>
</dbReference>
<dbReference type="Gene3D" id="1.10.10.10">
    <property type="entry name" value="Winged helix-like DNA-binding domain superfamily/Winged helix DNA-binding domain"/>
    <property type="match status" value="1"/>
</dbReference>
<evidence type="ECO:0000313" key="6">
    <source>
        <dbReference type="EMBL" id="THG37900.1"/>
    </source>
</evidence>
<protein>
    <submittedName>
        <fullName evidence="6">LysR family transcriptional regulator</fullName>
    </submittedName>
</protein>
<evidence type="ECO:0000256" key="1">
    <source>
        <dbReference type="ARBA" id="ARBA00009437"/>
    </source>
</evidence>
<evidence type="ECO:0000259" key="5">
    <source>
        <dbReference type="PROSITE" id="PS50931"/>
    </source>
</evidence>
<evidence type="ECO:0000256" key="2">
    <source>
        <dbReference type="ARBA" id="ARBA00023015"/>
    </source>
</evidence>
<dbReference type="SUPFAM" id="SSF46785">
    <property type="entry name" value="Winged helix' DNA-binding domain"/>
    <property type="match status" value="1"/>
</dbReference>
<name>A0A4S4G2V3_9ACTN</name>
<accession>A0A4S4G2V3</accession>
<comment type="similarity">
    <text evidence="1">Belongs to the LysR transcriptional regulatory family.</text>
</comment>
<evidence type="ECO:0000256" key="4">
    <source>
        <dbReference type="ARBA" id="ARBA00023163"/>
    </source>
</evidence>